<keyword evidence="2" id="KW-0472">Membrane</keyword>
<keyword evidence="2" id="KW-1134">Transmembrane beta strand</keyword>
<dbReference type="Pfam" id="PF02321">
    <property type="entry name" value="OEP"/>
    <property type="match status" value="2"/>
</dbReference>
<gene>
    <name evidence="4" type="ORF">CBM2594_A70616</name>
</gene>
<dbReference type="InterPro" id="IPR003423">
    <property type="entry name" value="OMP_efflux"/>
</dbReference>
<dbReference type="InterPro" id="IPR010131">
    <property type="entry name" value="MdtP/NodT-like"/>
</dbReference>
<keyword evidence="2" id="KW-0449">Lipoprotein</keyword>
<protein>
    <submittedName>
        <fullName evidence="4">Putative Outer membrane efflux protein</fullName>
    </submittedName>
</protein>
<dbReference type="Gene3D" id="2.20.200.10">
    <property type="entry name" value="Outer membrane efflux proteins (OEP)"/>
    <property type="match status" value="1"/>
</dbReference>
<comment type="subcellular location">
    <subcellularLocation>
        <location evidence="2">Cell membrane</location>
        <topology evidence="2">Lipid-anchor</topology>
    </subcellularLocation>
</comment>
<dbReference type="GO" id="GO:0015562">
    <property type="term" value="F:efflux transmembrane transporter activity"/>
    <property type="evidence" value="ECO:0007669"/>
    <property type="project" value="InterPro"/>
</dbReference>
<feature type="coiled-coil region" evidence="3">
    <location>
        <begin position="448"/>
        <end position="482"/>
    </location>
</feature>
<evidence type="ECO:0000256" key="3">
    <source>
        <dbReference type="SAM" id="Coils"/>
    </source>
</evidence>
<dbReference type="NCBIfam" id="TIGR01845">
    <property type="entry name" value="outer_NodT"/>
    <property type="match status" value="1"/>
</dbReference>
<evidence type="ECO:0000313" key="5">
    <source>
        <dbReference type="Proteomes" id="UP000257139"/>
    </source>
</evidence>
<keyword evidence="3" id="KW-0175">Coiled coil</keyword>
<name>A0A7Z7NLR0_9BURK</name>
<keyword evidence="2" id="KW-0564">Palmitate</keyword>
<dbReference type="PANTHER" id="PTHR30203">
    <property type="entry name" value="OUTER MEMBRANE CATION EFFLUX PROTEIN"/>
    <property type="match status" value="1"/>
</dbReference>
<dbReference type="Gene3D" id="1.20.1600.10">
    <property type="entry name" value="Outer membrane efflux proteins (OEP)"/>
    <property type="match status" value="1"/>
</dbReference>
<proteinExistence type="inferred from homology"/>
<evidence type="ECO:0000313" key="4">
    <source>
        <dbReference type="EMBL" id="SPC16051.1"/>
    </source>
</evidence>
<dbReference type="Proteomes" id="UP000257139">
    <property type="component" value="Chromosome CBM2594_a"/>
</dbReference>
<accession>A0A7Z7NLR0</accession>
<feature type="coiled-coil region" evidence="3">
    <location>
        <begin position="287"/>
        <end position="314"/>
    </location>
</feature>
<dbReference type="EMBL" id="OGUU01000011">
    <property type="protein sequence ID" value="SPC16051.1"/>
    <property type="molecule type" value="Genomic_DNA"/>
</dbReference>
<keyword evidence="2" id="KW-0812">Transmembrane</keyword>
<reference evidence="4 5" key="1">
    <citation type="submission" date="2018-01" db="EMBL/GenBank/DDBJ databases">
        <authorList>
            <person name="Clerissi C."/>
        </authorList>
    </citation>
    <scope>NUCLEOTIDE SEQUENCE [LARGE SCALE GENOMIC DNA]</scope>
    <source>
        <strain evidence="4">Cupriavidus taiwanensis STM 6021</strain>
    </source>
</reference>
<organism evidence="4 5">
    <name type="scientific">Cupriavidus taiwanensis</name>
    <dbReference type="NCBI Taxonomy" id="164546"/>
    <lineage>
        <taxon>Bacteria</taxon>
        <taxon>Pseudomonadati</taxon>
        <taxon>Pseudomonadota</taxon>
        <taxon>Betaproteobacteria</taxon>
        <taxon>Burkholderiales</taxon>
        <taxon>Burkholderiaceae</taxon>
        <taxon>Cupriavidus</taxon>
    </lineage>
</organism>
<comment type="similarity">
    <text evidence="1 2">Belongs to the outer membrane factor (OMF) (TC 1.B.17) family.</text>
</comment>
<sequence>MALRRGGVPAALFLTPCRSGLERAPARTTIQTDAAARPDRRTIAAAGRRRRTQEDIVPQFPIAPSVHAVIRAPRRAAWLAALTAGLALLSGCADFRPPVYQRPETPAKAEWSRQESITVSPAEAVQPNWWLGFKDPYLNQLIERALSGNYDIKVLAARIRVANAQIGEARAGGLPVIDIGAGASFEKSTGQKSTWTYSAGAQLNWDIDIWGKVEKGVQAQTAEFRATEADWRAGYLTLVANVSTTYFQILQFDEQIEQQSRTVAKNQQILSTYQAMYQNGLVPKIRVMQQQAEINRLNKDLLELRRSRDVAENALATLVGVPAGNLKVPAGRLQDRVQPPAVPAGLPSQLLARRPDVVAAEYRVLAAYNIVGQARLAQLPSISLTARGGTASFALSDLLKSFTFGFMPSINLPMLDPNVRARVKTTEAQVGVAENEYGRTVMTAFEEVETALVNVDAHKKQRIELQQQVEQLRVVSAQIEAQLKEGVVSQLEVFETERSLLAAQLQLLAVHQQILGDTVTLYKALGGGWPEADVRNTALNPPQ</sequence>
<dbReference type="AlphaFoldDB" id="A0A7Z7NLR0"/>
<evidence type="ECO:0000256" key="1">
    <source>
        <dbReference type="ARBA" id="ARBA00007613"/>
    </source>
</evidence>
<dbReference type="SUPFAM" id="SSF56954">
    <property type="entry name" value="Outer membrane efflux proteins (OEP)"/>
    <property type="match status" value="1"/>
</dbReference>
<dbReference type="PANTHER" id="PTHR30203:SF21">
    <property type="entry name" value="OUTER MEMBRANE COMPONENT OF MULTIDRUG EFFLUX PUMP-RELATED"/>
    <property type="match status" value="1"/>
</dbReference>
<dbReference type="GO" id="GO:0005886">
    <property type="term" value="C:plasma membrane"/>
    <property type="evidence" value="ECO:0007669"/>
    <property type="project" value="UniProtKB-SubCell"/>
</dbReference>
<comment type="caution">
    <text evidence="4">The sequence shown here is derived from an EMBL/GenBank/DDBJ whole genome shotgun (WGS) entry which is preliminary data.</text>
</comment>
<evidence type="ECO:0000256" key="2">
    <source>
        <dbReference type="RuleBase" id="RU362097"/>
    </source>
</evidence>